<evidence type="ECO:0000256" key="2">
    <source>
        <dbReference type="PIRSR" id="PIRSR605511-1"/>
    </source>
</evidence>
<reference evidence="5 6" key="1">
    <citation type="journal article" date="2013" name="Genome Announc.">
        <title>Complete Genome Sequence of the Sesbania Symbiont and Rice Growth-Promoting Endophyte Rhizobium sp. Strain IRBG74.</title>
        <authorList>
            <person name="Crook M.B."/>
            <person name="Mitra S."/>
            <person name="Ane J.M."/>
            <person name="Sadowsky M.J."/>
            <person name="Gyaneshwar P."/>
        </authorList>
    </citation>
    <scope>NUCLEOTIDE SEQUENCE [LARGE SCALE GENOMIC DNA]</scope>
    <source>
        <strain evidence="5 6">IRBG74</strain>
        <plasmid evidence="6">IRBL74_p</plasmid>
    </source>
</reference>
<feature type="binding site" evidence="3">
    <location>
        <position position="21"/>
    </location>
    <ligand>
        <name>a divalent metal cation</name>
        <dbReference type="ChEBI" id="CHEBI:60240"/>
    </ligand>
</feature>
<dbReference type="PRINTS" id="PR01790">
    <property type="entry name" value="SMP30FAMILY"/>
</dbReference>
<dbReference type="InterPro" id="IPR011042">
    <property type="entry name" value="6-blade_b-propeller_TolB-like"/>
</dbReference>
<proteinExistence type="inferred from homology"/>
<dbReference type="SUPFAM" id="SSF63829">
    <property type="entry name" value="Calcium-dependent phosphotriesterase"/>
    <property type="match status" value="1"/>
</dbReference>
<dbReference type="Proteomes" id="UP000016944">
    <property type="component" value="Plasmid IRBL74_p"/>
</dbReference>
<gene>
    <name evidence="5" type="ORF">BN877_p0471</name>
</gene>
<comment type="cofactor">
    <cofactor evidence="3">
        <name>Zn(2+)</name>
        <dbReference type="ChEBI" id="CHEBI:29105"/>
    </cofactor>
    <text evidence="3">Binds 1 divalent metal cation per subunit.</text>
</comment>
<feature type="binding site" evidence="3">
    <location>
        <position position="103"/>
    </location>
    <ligand>
        <name>substrate</name>
    </ligand>
</feature>
<sequence>MIRVVKPDVKTVIDFPIIAGESPTWDEQRGDLWFVDMLAPAALCLRNNGTIDRYEMPATIGCLALCENGEIAVALESGVHILDPVTGCLRLLCNPDGGRGFSRLNDGKVGPDGCFWVGTRDEAVPQTGNARLYRVRPDGSYDTVIDGGLLTSNGLAWSPDGQQMYHSDSSGLYAQVFDFDVNIGIKGNARRLHDFTAEEGRPDGATVDTDGYYWIAGQQGSRLNRLTPSGEVVEAYLLPAKGPSMCCFGGPELSTIYVTTLSTVRNGVAETGTLLAFDVGIKGVPTCRFAL</sequence>
<dbReference type="Pfam" id="PF08450">
    <property type="entry name" value="SGL"/>
    <property type="match status" value="1"/>
</dbReference>
<evidence type="ECO:0000256" key="3">
    <source>
        <dbReference type="PIRSR" id="PIRSR605511-2"/>
    </source>
</evidence>
<dbReference type="GO" id="GO:0004341">
    <property type="term" value="F:gluconolactonase activity"/>
    <property type="evidence" value="ECO:0007669"/>
    <property type="project" value="TreeGrafter"/>
</dbReference>
<dbReference type="AlphaFoldDB" id="U4Q801"/>
<dbReference type="PANTHER" id="PTHR10907">
    <property type="entry name" value="REGUCALCIN"/>
    <property type="match status" value="1"/>
</dbReference>
<evidence type="ECO:0000313" key="6">
    <source>
        <dbReference type="Proteomes" id="UP000016944"/>
    </source>
</evidence>
<dbReference type="EMBL" id="HG518324">
    <property type="protein sequence ID" value="CDI12192.1"/>
    <property type="molecule type" value="Genomic_DNA"/>
</dbReference>
<keyword evidence="5" id="KW-0614">Plasmid</keyword>
<geneLocation type="plasmid" evidence="5 6">
    <name>IRBL74_p</name>
</geneLocation>
<feature type="active site" description="Proton donor/acceptor" evidence="2">
    <location>
        <position position="203"/>
    </location>
</feature>
<dbReference type="RefSeq" id="WP_022557491.1">
    <property type="nucleotide sequence ID" value="NC_022536.1"/>
</dbReference>
<dbReference type="InterPro" id="IPR013658">
    <property type="entry name" value="SGL"/>
</dbReference>
<keyword evidence="3" id="KW-0479">Metal-binding</keyword>
<dbReference type="HOGENOM" id="CLU_036110_3_1_5"/>
<feature type="binding site" evidence="3">
    <location>
        <position position="203"/>
    </location>
    <ligand>
        <name>a divalent metal cation</name>
        <dbReference type="ChEBI" id="CHEBI:60240"/>
    </ligand>
</feature>
<name>U4Q801_9HYPH</name>
<organism evidence="5 6">
    <name type="scientific">Agrobacterium pusense</name>
    <dbReference type="NCBI Taxonomy" id="648995"/>
    <lineage>
        <taxon>Bacteria</taxon>
        <taxon>Pseudomonadati</taxon>
        <taxon>Pseudomonadota</taxon>
        <taxon>Alphaproteobacteria</taxon>
        <taxon>Hyphomicrobiales</taxon>
        <taxon>Rhizobiaceae</taxon>
        <taxon>Rhizobium/Agrobacterium group</taxon>
        <taxon>Agrobacterium</taxon>
    </lineage>
</organism>
<evidence type="ECO:0000313" key="5">
    <source>
        <dbReference type="EMBL" id="CDI12192.1"/>
    </source>
</evidence>
<evidence type="ECO:0000259" key="4">
    <source>
        <dbReference type="Pfam" id="PF08450"/>
    </source>
</evidence>
<protein>
    <submittedName>
        <fullName evidence="5">Gluconolactonase</fullName>
    </submittedName>
</protein>
<feature type="domain" description="SMP-30/Gluconolactonase/LRE-like region" evidence="4">
    <location>
        <begin position="20"/>
        <end position="261"/>
    </location>
</feature>
<dbReference type="Gene3D" id="2.120.10.30">
    <property type="entry name" value="TolB, C-terminal domain"/>
    <property type="match status" value="1"/>
</dbReference>
<dbReference type="PATRIC" id="fig|424182.3.peg.5181"/>
<feature type="binding site" evidence="3">
    <location>
        <position position="105"/>
    </location>
    <ligand>
        <name>substrate</name>
    </ligand>
</feature>
<accession>U4Q801</accession>
<dbReference type="InterPro" id="IPR005511">
    <property type="entry name" value="SMP-30"/>
</dbReference>
<comment type="similarity">
    <text evidence="1">Belongs to the SMP-30/CGR1 family.</text>
</comment>
<dbReference type="GO" id="GO:0005509">
    <property type="term" value="F:calcium ion binding"/>
    <property type="evidence" value="ECO:0007669"/>
    <property type="project" value="TreeGrafter"/>
</dbReference>
<keyword evidence="3" id="KW-0862">Zinc</keyword>
<feature type="binding site" evidence="3">
    <location>
        <position position="153"/>
    </location>
    <ligand>
        <name>a divalent metal cation</name>
        <dbReference type="ChEBI" id="CHEBI:60240"/>
    </ligand>
</feature>
<dbReference type="PANTHER" id="PTHR10907:SF47">
    <property type="entry name" value="REGUCALCIN"/>
    <property type="match status" value="1"/>
</dbReference>
<dbReference type="KEGG" id="rir:BN877_p0471"/>
<evidence type="ECO:0000256" key="1">
    <source>
        <dbReference type="ARBA" id="ARBA00008853"/>
    </source>
</evidence>
<dbReference type="GO" id="GO:0019853">
    <property type="term" value="P:L-ascorbic acid biosynthetic process"/>
    <property type="evidence" value="ECO:0007669"/>
    <property type="project" value="TreeGrafter"/>
</dbReference>